<dbReference type="GO" id="GO:0006888">
    <property type="term" value="P:endoplasmic reticulum to Golgi vesicle-mediated transport"/>
    <property type="evidence" value="ECO:0007669"/>
    <property type="project" value="UniProtKB-UniRule"/>
</dbReference>
<dbReference type="EMBL" id="CAACVR010000010">
    <property type="protein sequence ID" value="VEU21186.1"/>
    <property type="molecule type" value="Genomic_DNA"/>
</dbReference>
<feature type="transmembrane region" description="Helical" evidence="5">
    <location>
        <begin position="282"/>
        <end position="304"/>
    </location>
</feature>
<dbReference type="Proteomes" id="UP000290900">
    <property type="component" value="Unassembled WGS sequence"/>
</dbReference>
<name>A0A448YJX0_BRENA</name>
<dbReference type="InterPro" id="IPR045888">
    <property type="entry name" value="Erv"/>
</dbReference>
<dbReference type="STRING" id="13370.A0A448YJX0"/>
<organism evidence="8 9">
    <name type="scientific">Brettanomyces naardenensis</name>
    <name type="common">Yeast</name>
    <dbReference type="NCBI Taxonomy" id="13370"/>
    <lineage>
        <taxon>Eukaryota</taxon>
        <taxon>Fungi</taxon>
        <taxon>Dikarya</taxon>
        <taxon>Ascomycota</taxon>
        <taxon>Saccharomycotina</taxon>
        <taxon>Pichiomycetes</taxon>
        <taxon>Pichiales</taxon>
        <taxon>Pichiaceae</taxon>
        <taxon>Brettanomyces</taxon>
    </lineage>
</organism>
<keyword evidence="5" id="KW-0256">Endoplasmic reticulum</keyword>
<keyword evidence="4 5" id="KW-0472">Membrane</keyword>
<evidence type="ECO:0000259" key="6">
    <source>
        <dbReference type="Pfam" id="PF07970"/>
    </source>
</evidence>
<evidence type="ECO:0000256" key="5">
    <source>
        <dbReference type="RuleBase" id="RU369013"/>
    </source>
</evidence>
<dbReference type="FunCoup" id="A0A448YJX0">
    <property type="interactions" value="357"/>
</dbReference>
<evidence type="ECO:0000313" key="8">
    <source>
        <dbReference type="EMBL" id="VEU21186.1"/>
    </source>
</evidence>
<evidence type="ECO:0000256" key="2">
    <source>
        <dbReference type="ARBA" id="ARBA00022692"/>
    </source>
</evidence>
<feature type="domain" description="Endoplasmic reticulum vesicle transporter N-terminal" evidence="7">
    <location>
        <begin position="8"/>
        <end position="95"/>
    </location>
</feature>
<dbReference type="InterPro" id="IPR012936">
    <property type="entry name" value="Erv_C"/>
</dbReference>
<evidence type="ECO:0000256" key="4">
    <source>
        <dbReference type="ARBA" id="ARBA00023136"/>
    </source>
</evidence>
<dbReference type="GO" id="GO:0005789">
    <property type="term" value="C:endoplasmic reticulum membrane"/>
    <property type="evidence" value="ECO:0007669"/>
    <property type="project" value="UniProtKB-SubCell"/>
</dbReference>
<protein>
    <recommendedName>
        <fullName evidence="5">Endoplasmic reticulum-Golgi intermediate compartment protein</fullName>
    </recommendedName>
</protein>
<dbReference type="PANTHER" id="PTHR10984">
    <property type="entry name" value="ENDOPLASMIC RETICULUM-GOLGI INTERMEDIATE COMPARTMENT PROTEIN"/>
    <property type="match status" value="1"/>
</dbReference>
<feature type="transmembrane region" description="Helical" evidence="5">
    <location>
        <begin position="30"/>
        <end position="51"/>
    </location>
</feature>
<evidence type="ECO:0000259" key="7">
    <source>
        <dbReference type="Pfam" id="PF13850"/>
    </source>
</evidence>
<evidence type="ECO:0000256" key="3">
    <source>
        <dbReference type="ARBA" id="ARBA00022989"/>
    </source>
</evidence>
<keyword evidence="3 5" id="KW-1133">Transmembrane helix</keyword>
<dbReference type="GO" id="GO:0030134">
    <property type="term" value="C:COPII-coated ER to Golgi transport vesicle"/>
    <property type="evidence" value="ECO:0007669"/>
    <property type="project" value="TreeGrafter"/>
</dbReference>
<reference evidence="8 9" key="1">
    <citation type="submission" date="2018-12" db="EMBL/GenBank/DDBJ databases">
        <authorList>
            <person name="Tiukova I."/>
            <person name="Dainat J."/>
        </authorList>
    </citation>
    <scope>NUCLEOTIDE SEQUENCE [LARGE SCALE GENOMIC DNA]</scope>
</reference>
<dbReference type="AlphaFoldDB" id="A0A448YJX0"/>
<dbReference type="GO" id="GO:0006890">
    <property type="term" value="P:retrograde vesicle-mediated transport, Golgi to endoplasmic reticulum"/>
    <property type="evidence" value="ECO:0007669"/>
    <property type="project" value="TreeGrafter"/>
</dbReference>
<keyword evidence="9" id="KW-1185">Reference proteome</keyword>
<evidence type="ECO:0000313" key="9">
    <source>
        <dbReference type="Proteomes" id="UP000290900"/>
    </source>
</evidence>
<comment type="function">
    <text evidence="5">Plays a role in transport between endoplasmic reticulum and Golgi.</text>
</comment>
<gene>
    <name evidence="8" type="ORF">BRENAR_LOCUS1921</name>
</gene>
<feature type="domain" description="Endoplasmic reticulum vesicle transporter C-terminal" evidence="6">
    <location>
        <begin position="152"/>
        <end position="302"/>
    </location>
</feature>
<dbReference type="Pfam" id="PF07970">
    <property type="entry name" value="COPIIcoated_ERV"/>
    <property type="match status" value="1"/>
</dbReference>
<dbReference type="GO" id="GO:0033116">
    <property type="term" value="C:endoplasmic reticulum-Golgi intermediate compartment membrane"/>
    <property type="evidence" value="ECO:0007669"/>
    <property type="project" value="UniProtKB-SubCell"/>
</dbReference>
<sequence>MDKPGDFLRSFDAFPKVPPSNQIRSTRGSFASIGMYVFLFFLFWVEVGGYLDGFIDHQFTVDDVIRKDLKLNMDIAVAMPCKLLNADVRDATNDRLMAAEKLNFEGIPDRIPLWYFENKKKVYTPKLEDVLANSMEARFFSEGEHVNEDLPFCRIYGTIPINRVKGDFHITAKGYGYASTTFTPKESLNFTHFISEFSFGDFYPYLDNPLDMTYQVTDENWHSYHYKLDIVPTMYKKLGLEIDTSQYSMSMFDTAGKHMPGIFVRYDFEPIKMIVAERRLSFWHFVVRLVTIMGGIWIVAMWVYRGSEKALGTILGREFVKRGEEKKEGGLLDGEEFEKI</sequence>
<proteinExistence type="inferred from homology"/>
<evidence type="ECO:0000256" key="1">
    <source>
        <dbReference type="ARBA" id="ARBA00004370"/>
    </source>
</evidence>
<keyword evidence="5" id="KW-0813">Transport</keyword>
<dbReference type="InParanoid" id="A0A448YJX0"/>
<dbReference type="OrthoDB" id="5541786at2759"/>
<keyword evidence="2 5" id="KW-0812">Transmembrane</keyword>
<dbReference type="GO" id="GO:0000139">
    <property type="term" value="C:Golgi membrane"/>
    <property type="evidence" value="ECO:0007669"/>
    <property type="project" value="UniProtKB-SubCell"/>
</dbReference>
<keyword evidence="5" id="KW-0931">ER-Golgi transport</keyword>
<dbReference type="PANTHER" id="PTHR10984:SF81">
    <property type="entry name" value="ER-DERIVED VESICLES PROTEIN ERV41"/>
    <property type="match status" value="1"/>
</dbReference>
<accession>A0A448YJX0</accession>
<keyword evidence="5" id="KW-0333">Golgi apparatus</keyword>
<comment type="subcellular location">
    <subcellularLocation>
        <location evidence="5">Endoplasmic reticulum membrane</location>
        <topology evidence="5">Multi-pass membrane protein</topology>
    </subcellularLocation>
    <subcellularLocation>
        <location evidence="5">Endoplasmic reticulum-Golgi intermediate compartment membrane</location>
        <topology evidence="5">Multi-pass membrane protein</topology>
    </subcellularLocation>
    <subcellularLocation>
        <location evidence="5">Golgi apparatus membrane</location>
        <topology evidence="5">Multi-pass membrane protein</topology>
    </subcellularLocation>
    <subcellularLocation>
        <location evidence="1">Membrane</location>
    </subcellularLocation>
</comment>
<dbReference type="Pfam" id="PF13850">
    <property type="entry name" value="ERGIC_N"/>
    <property type="match status" value="1"/>
</dbReference>
<dbReference type="InterPro" id="IPR039542">
    <property type="entry name" value="Erv_N"/>
</dbReference>
<comment type="similarity">
    <text evidence="5">Belongs to the ERGIC family.</text>
</comment>